<protein>
    <submittedName>
        <fullName evidence="2">Uncharacterized protein</fullName>
    </submittedName>
</protein>
<dbReference type="OrthoDB" id="3762348at2759"/>
<dbReference type="EMBL" id="MU001758">
    <property type="protein sequence ID" value="KAF2799777.1"/>
    <property type="molecule type" value="Genomic_DNA"/>
</dbReference>
<feature type="compositionally biased region" description="Polar residues" evidence="1">
    <location>
        <begin position="111"/>
        <end position="120"/>
    </location>
</feature>
<feature type="compositionally biased region" description="Low complexity" evidence="1">
    <location>
        <begin position="58"/>
        <end position="69"/>
    </location>
</feature>
<proteinExistence type="predicted"/>
<dbReference type="AlphaFoldDB" id="A0A6A6XW24"/>
<feature type="region of interest" description="Disordered" evidence="1">
    <location>
        <begin position="105"/>
        <end position="142"/>
    </location>
</feature>
<organism evidence="2 3">
    <name type="scientific">Melanomma pulvis-pyrius CBS 109.77</name>
    <dbReference type="NCBI Taxonomy" id="1314802"/>
    <lineage>
        <taxon>Eukaryota</taxon>
        <taxon>Fungi</taxon>
        <taxon>Dikarya</taxon>
        <taxon>Ascomycota</taxon>
        <taxon>Pezizomycotina</taxon>
        <taxon>Dothideomycetes</taxon>
        <taxon>Pleosporomycetidae</taxon>
        <taxon>Pleosporales</taxon>
        <taxon>Melanommataceae</taxon>
        <taxon>Melanomma</taxon>
    </lineage>
</organism>
<accession>A0A6A6XW24</accession>
<dbReference type="Proteomes" id="UP000799757">
    <property type="component" value="Unassembled WGS sequence"/>
</dbReference>
<evidence type="ECO:0000313" key="3">
    <source>
        <dbReference type="Proteomes" id="UP000799757"/>
    </source>
</evidence>
<feature type="compositionally biased region" description="Basic and acidic residues" evidence="1">
    <location>
        <begin position="1"/>
        <end position="19"/>
    </location>
</feature>
<name>A0A6A6XW24_9PLEO</name>
<gene>
    <name evidence="2" type="ORF">K505DRAFT_356254</name>
</gene>
<evidence type="ECO:0000256" key="1">
    <source>
        <dbReference type="SAM" id="MobiDB-lite"/>
    </source>
</evidence>
<feature type="compositionally biased region" description="Polar residues" evidence="1">
    <location>
        <begin position="130"/>
        <end position="139"/>
    </location>
</feature>
<feature type="region of interest" description="Disordered" evidence="1">
    <location>
        <begin position="1"/>
        <end position="93"/>
    </location>
</feature>
<feature type="region of interest" description="Disordered" evidence="1">
    <location>
        <begin position="330"/>
        <end position="362"/>
    </location>
</feature>
<feature type="compositionally biased region" description="Basic and acidic residues" evidence="1">
    <location>
        <begin position="35"/>
        <end position="45"/>
    </location>
</feature>
<reference evidence="2" key="1">
    <citation type="journal article" date="2020" name="Stud. Mycol.">
        <title>101 Dothideomycetes genomes: a test case for predicting lifestyles and emergence of pathogens.</title>
        <authorList>
            <person name="Haridas S."/>
            <person name="Albert R."/>
            <person name="Binder M."/>
            <person name="Bloem J."/>
            <person name="Labutti K."/>
            <person name="Salamov A."/>
            <person name="Andreopoulos B."/>
            <person name="Baker S."/>
            <person name="Barry K."/>
            <person name="Bills G."/>
            <person name="Bluhm B."/>
            <person name="Cannon C."/>
            <person name="Castanera R."/>
            <person name="Culley D."/>
            <person name="Daum C."/>
            <person name="Ezra D."/>
            <person name="Gonzalez J."/>
            <person name="Henrissat B."/>
            <person name="Kuo A."/>
            <person name="Liang C."/>
            <person name="Lipzen A."/>
            <person name="Lutzoni F."/>
            <person name="Magnuson J."/>
            <person name="Mondo S."/>
            <person name="Nolan M."/>
            <person name="Ohm R."/>
            <person name="Pangilinan J."/>
            <person name="Park H.-J."/>
            <person name="Ramirez L."/>
            <person name="Alfaro M."/>
            <person name="Sun H."/>
            <person name="Tritt A."/>
            <person name="Yoshinaga Y."/>
            <person name="Zwiers L.-H."/>
            <person name="Turgeon B."/>
            <person name="Goodwin S."/>
            <person name="Spatafora J."/>
            <person name="Crous P."/>
            <person name="Grigoriev I."/>
        </authorList>
    </citation>
    <scope>NUCLEOTIDE SEQUENCE</scope>
    <source>
        <strain evidence="2">CBS 109.77</strain>
    </source>
</reference>
<keyword evidence="3" id="KW-1185">Reference proteome</keyword>
<feature type="compositionally biased region" description="Polar residues" evidence="1">
    <location>
        <begin position="70"/>
        <end position="84"/>
    </location>
</feature>
<sequence length="374" mass="42487">MGVVELDDKHRQQDHDKEIQWNALFEVGNPGTKVASEEMKEKDVVNESDAQPSRKTRSTSSYKSVKSLKQLTSSSPETIASDTTYYGDGTDNLDDKRELYYSKELYPRASKPSNEQPSSDSDSEYGNPHSVDNVSSNSAIKPKFPPLQQIQYRSYKQSITLYHFAHDLLAVTTLSNGFARTKFGYVYTRMGPDPLADIKVAEGDETPPGMLEAVYMPNVFQGKGCALGVRFCEPKPSDKVWVEWLCFRQSIEHLVQACQVGGRILVFDKVGFVEKGNKDGRRGVTGNWEHRAWYESLYKGELRFVKLKLTWKNKERDRLDWESGGVQIEDESEGKEMRSVVKRKSRSWPAPSSFPPPKRMRMATPREVLLDGGY</sequence>
<evidence type="ECO:0000313" key="2">
    <source>
        <dbReference type="EMBL" id="KAF2799777.1"/>
    </source>
</evidence>